<comment type="caution">
    <text evidence="5">The sequence shown here is derived from an EMBL/GenBank/DDBJ whole genome shotgun (WGS) entry which is preliminary data.</text>
</comment>
<sequence>MRADVKHGYNSERRREGSAETRRRILSAARELFLAQGYRSTTIAAIAARASVNVDTVYQLAGRKPMLMRELIEEAISGTDHPMAAEQRRYVREIRAEPDPARKLRIYARAVRRIQERMAPLFIALRDAASTEPEARQVWGEISERRADNMRLLINDIRDANGLRPGLSIQAAADTIWVMSSSDVYVLLTVDRGWSPRRFEHWLAESWHRLILTEVEGRGP</sequence>
<gene>
    <name evidence="5" type="ORF">JF887_06600</name>
</gene>
<keyword evidence="1 2" id="KW-0238">DNA-binding</keyword>
<proteinExistence type="predicted"/>
<dbReference type="Gene3D" id="1.10.10.60">
    <property type="entry name" value="Homeodomain-like"/>
    <property type="match status" value="1"/>
</dbReference>
<dbReference type="GO" id="GO:0000976">
    <property type="term" value="F:transcription cis-regulatory region binding"/>
    <property type="evidence" value="ECO:0007669"/>
    <property type="project" value="TreeGrafter"/>
</dbReference>
<dbReference type="AlphaFoldDB" id="A0A934KGJ8"/>
<dbReference type="SUPFAM" id="SSF46689">
    <property type="entry name" value="Homeodomain-like"/>
    <property type="match status" value="1"/>
</dbReference>
<feature type="region of interest" description="Disordered" evidence="3">
    <location>
        <begin position="1"/>
        <end position="21"/>
    </location>
</feature>
<dbReference type="Pfam" id="PF00440">
    <property type="entry name" value="TetR_N"/>
    <property type="match status" value="1"/>
</dbReference>
<protein>
    <submittedName>
        <fullName evidence="5">TetR family transcriptional regulator</fullName>
    </submittedName>
</protein>
<dbReference type="PROSITE" id="PS50977">
    <property type="entry name" value="HTH_TETR_2"/>
    <property type="match status" value="1"/>
</dbReference>
<evidence type="ECO:0000259" key="4">
    <source>
        <dbReference type="PROSITE" id="PS50977"/>
    </source>
</evidence>
<dbReference type="Proteomes" id="UP000614410">
    <property type="component" value="Unassembled WGS sequence"/>
</dbReference>
<evidence type="ECO:0000256" key="3">
    <source>
        <dbReference type="SAM" id="MobiDB-lite"/>
    </source>
</evidence>
<evidence type="ECO:0000313" key="5">
    <source>
        <dbReference type="EMBL" id="MBJ7609086.1"/>
    </source>
</evidence>
<feature type="DNA-binding region" description="H-T-H motif" evidence="2">
    <location>
        <begin position="42"/>
        <end position="61"/>
    </location>
</feature>
<dbReference type="GO" id="GO:0003700">
    <property type="term" value="F:DNA-binding transcription factor activity"/>
    <property type="evidence" value="ECO:0007669"/>
    <property type="project" value="TreeGrafter"/>
</dbReference>
<name>A0A934KGJ8_9BACT</name>
<evidence type="ECO:0000256" key="2">
    <source>
        <dbReference type="PROSITE-ProRule" id="PRU00335"/>
    </source>
</evidence>
<dbReference type="Gene3D" id="1.10.357.10">
    <property type="entry name" value="Tetracycline Repressor, domain 2"/>
    <property type="match status" value="1"/>
</dbReference>
<accession>A0A934KGJ8</accession>
<dbReference type="PANTHER" id="PTHR30055">
    <property type="entry name" value="HTH-TYPE TRANSCRIPTIONAL REGULATOR RUTR"/>
    <property type="match status" value="1"/>
</dbReference>
<dbReference type="InterPro" id="IPR050109">
    <property type="entry name" value="HTH-type_TetR-like_transc_reg"/>
</dbReference>
<dbReference type="EMBL" id="JAEKNN010000029">
    <property type="protein sequence ID" value="MBJ7609086.1"/>
    <property type="molecule type" value="Genomic_DNA"/>
</dbReference>
<dbReference type="SUPFAM" id="SSF48498">
    <property type="entry name" value="Tetracyclin repressor-like, C-terminal domain"/>
    <property type="match status" value="1"/>
</dbReference>
<dbReference type="InterPro" id="IPR001647">
    <property type="entry name" value="HTH_TetR"/>
</dbReference>
<reference evidence="5 6" key="1">
    <citation type="submission" date="2020-10" db="EMBL/GenBank/DDBJ databases">
        <title>Ca. Dormibacterota MAGs.</title>
        <authorList>
            <person name="Montgomery K."/>
        </authorList>
    </citation>
    <scope>NUCLEOTIDE SEQUENCE [LARGE SCALE GENOMIC DNA]</scope>
    <source>
        <strain evidence="5">Mitchell_Peninsula_5</strain>
    </source>
</reference>
<evidence type="ECO:0000313" key="6">
    <source>
        <dbReference type="Proteomes" id="UP000614410"/>
    </source>
</evidence>
<evidence type="ECO:0000256" key="1">
    <source>
        <dbReference type="ARBA" id="ARBA00023125"/>
    </source>
</evidence>
<feature type="domain" description="HTH tetR-type" evidence="4">
    <location>
        <begin position="19"/>
        <end position="79"/>
    </location>
</feature>
<dbReference type="InterPro" id="IPR036271">
    <property type="entry name" value="Tet_transcr_reg_TetR-rel_C_sf"/>
</dbReference>
<dbReference type="PANTHER" id="PTHR30055:SF235">
    <property type="entry name" value="TRANSCRIPTIONAL REGULATORY PROTEIN"/>
    <property type="match status" value="1"/>
</dbReference>
<dbReference type="InterPro" id="IPR009057">
    <property type="entry name" value="Homeodomain-like_sf"/>
</dbReference>
<organism evidence="5 6">
    <name type="scientific">Candidatus Amunia macphersoniae</name>
    <dbReference type="NCBI Taxonomy" id="3127014"/>
    <lineage>
        <taxon>Bacteria</taxon>
        <taxon>Bacillati</taxon>
        <taxon>Candidatus Dormiibacterota</taxon>
        <taxon>Candidatus Dormibacteria</taxon>
        <taxon>Candidatus Aeolococcales</taxon>
        <taxon>Candidatus Aeolococcaceae</taxon>
        <taxon>Candidatus Amunia</taxon>
    </lineage>
</organism>